<name>A0A2S1LPC6_9FLAO</name>
<accession>A0A2S1LPC6</accession>
<protein>
    <recommendedName>
        <fullName evidence="4">Sugar-binding protein</fullName>
    </recommendedName>
</protein>
<keyword evidence="1" id="KW-0732">Signal</keyword>
<organism evidence="2 3">
    <name type="scientific">Flavobacterium kingsejongi</name>
    <dbReference type="NCBI Taxonomy" id="1678728"/>
    <lineage>
        <taxon>Bacteria</taxon>
        <taxon>Pseudomonadati</taxon>
        <taxon>Bacteroidota</taxon>
        <taxon>Flavobacteriia</taxon>
        <taxon>Flavobacteriales</taxon>
        <taxon>Flavobacteriaceae</taxon>
        <taxon>Flavobacterium</taxon>
    </lineage>
</organism>
<sequence length="236" mass="26864">MRNHITLLLIFFTASLFAQSVPKIKTDLQRNNLKGKVKSLSILDHEGNISSQNEYDTKGLLQKQTAYSYGIPNNYTIYQYSSKGQLNMLVFHFEYEDLPKDHVTIEITPKGITRKHIPEGNSDPTVIEEFDNHGNQVSHTIFKNKEVLTKVTYEYAGVDFYSRMTTEGSMIDNLDILFENDSHGNPIVMTTTVAGKTTKSHTTYTYDTQGNWKKSVTTSEDGKPAIIESRSIEYYP</sequence>
<dbReference type="KEGG" id="fki:FK004_10365"/>
<evidence type="ECO:0000256" key="1">
    <source>
        <dbReference type="SAM" id="SignalP"/>
    </source>
</evidence>
<evidence type="ECO:0008006" key="4">
    <source>
        <dbReference type="Google" id="ProtNLM"/>
    </source>
</evidence>
<reference evidence="2 3" key="1">
    <citation type="submission" date="2017-04" db="EMBL/GenBank/DDBJ databases">
        <title>Complete genome sequence of Flavobacterium kingsejong AJ004.</title>
        <authorList>
            <person name="Lee P.C."/>
        </authorList>
    </citation>
    <scope>NUCLEOTIDE SEQUENCE [LARGE SCALE GENOMIC DNA]</scope>
    <source>
        <strain evidence="2 3">AJ004</strain>
    </source>
</reference>
<dbReference type="Gene3D" id="2.180.10.10">
    <property type="entry name" value="RHS repeat-associated core"/>
    <property type="match status" value="1"/>
</dbReference>
<dbReference type="RefSeq" id="WP_108737180.1">
    <property type="nucleotide sequence ID" value="NZ_CP020919.1"/>
</dbReference>
<proteinExistence type="predicted"/>
<dbReference type="Proteomes" id="UP000244677">
    <property type="component" value="Chromosome"/>
</dbReference>
<evidence type="ECO:0000313" key="3">
    <source>
        <dbReference type="Proteomes" id="UP000244677"/>
    </source>
</evidence>
<evidence type="ECO:0000313" key="2">
    <source>
        <dbReference type="EMBL" id="AWG25605.1"/>
    </source>
</evidence>
<feature type="signal peptide" evidence="1">
    <location>
        <begin position="1"/>
        <end position="18"/>
    </location>
</feature>
<gene>
    <name evidence="2" type="ORF">FK004_10365</name>
</gene>
<dbReference type="AlphaFoldDB" id="A0A2S1LPC6"/>
<keyword evidence="3" id="KW-1185">Reference proteome</keyword>
<feature type="chain" id="PRO_5015584464" description="Sugar-binding protein" evidence="1">
    <location>
        <begin position="19"/>
        <end position="236"/>
    </location>
</feature>
<dbReference type="EMBL" id="CP020919">
    <property type="protein sequence ID" value="AWG25605.1"/>
    <property type="molecule type" value="Genomic_DNA"/>
</dbReference>